<dbReference type="AlphaFoldDB" id="A0A076LV74"/>
<sequence length="115" mass="13103">MKQTLICDGALALALPFCLLTPHPLWCWLALVNLWTLLMYGYDKLAAVQARWRVPERTLLLGGVLGGWPGGLLGQALFHHKTRKVAFRNAFMLSVVANLALLLILWYWLYGRWLL</sequence>
<dbReference type="KEGG" id="ete:ETEE_3020"/>
<keyword evidence="1" id="KW-1133">Transmembrane helix</keyword>
<reference evidence="2 3" key="1">
    <citation type="journal article" date="2012" name="PLoS ONE">
        <title>Edwardsiella comparative phylogenomics reveal the new intra/inter-species taxonomic relationships, virulence evolution and niche adaptation mechanisms.</title>
        <authorList>
            <person name="Yang M."/>
            <person name="Lv Y."/>
            <person name="Xiao J."/>
            <person name="Wu H."/>
            <person name="Zheng H."/>
            <person name="Liu Q."/>
            <person name="Zhang Y."/>
            <person name="Wang Q."/>
        </authorList>
    </citation>
    <scope>NUCLEOTIDE SEQUENCE [LARGE SCALE GENOMIC DNA]</scope>
    <source>
        <strain evidence="3">080813</strain>
    </source>
</reference>
<feature type="transmembrane region" description="Helical" evidence="1">
    <location>
        <begin position="58"/>
        <end position="78"/>
    </location>
</feature>
<dbReference type="EMBL" id="CP006664">
    <property type="protein sequence ID" value="AIJ09449.1"/>
    <property type="molecule type" value="Genomic_DNA"/>
</dbReference>
<evidence type="ECO:0000313" key="3">
    <source>
        <dbReference type="Proteomes" id="UP000028681"/>
    </source>
</evidence>
<keyword evidence="1" id="KW-0812">Transmembrane</keyword>
<dbReference type="InterPro" id="IPR010718">
    <property type="entry name" value="DUF1294"/>
</dbReference>
<keyword evidence="1" id="KW-0472">Membrane</keyword>
<evidence type="ECO:0000256" key="1">
    <source>
        <dbReference type="SAM" id="Phobius"/>
    </source>
</evidence>
<protein>
    <recommendedName>
        <fullName evidence="4">DUF1294 domain-containing protein</fullName>
    </recommendedName>
</protein>
<gene>
    <name evidence="2" type="ORF">ETEE_3020</name>
</gene>
<dbReference type="RefSeq" id="WP_034163579.1">
    <property type="nucleotide sequence ID" value="NZ_CP006664.1"/>
</dbReference>
<dbReference type="Proteomes" id="UP000028681">
    <property type="component" value="Chromosome"/>
</dbReference>
<organism evidence="2 3">
    <name type="scientific">Edwardsiella anguillarum ET080813</name>
    <dbReference type="NCBI Taxonomy" id="667120"/>
    <lineage>
        <taxon>Bacteria</taxon>
        <taxon>Pseudomonadati</taxon>
        <taxon>Pseudomonadota</taxon>
        <taxon>Gammaproteobacteria</taxon>
        <taxon>Enterobacterales</taxon>
        <taxon>Hafniaceae</taxon>
        <taxon>Edwardsiella</taxon>
    </lineage>
</organism>
<evidence type="ECO:0008006" key="4">
    <source>
        <dbReference type="Google" id="ProtNLM"/>
    </source>
</evidence>
<feature type="transmembrane region" description="Helical" evidence="1">
    <location>
        <begin position="12"/>
        <end position="38"/>
    </location>
</feature>
<name>A0A076LV74_9GAMM</name>
<dbReference type="HOGENOM" id="CLU_091970_1_2_6"/>
<dbReference type="Pfam" id="PF06961">
    <property type="entry name" value="DUF1294"/>
    <property type="match status" value="1"/>
</dbReference>
<feature type="transmembrane region" description="Helical" evidence="1">
    <location>
        <begin position="90"/>
        <end position="109"/>
    </location>
</feature>
<evidence type="ECO:0000313" key="2">
    <source>
        <dbReference type="EMBL" id="AIJ09449.1"/>
    </source>
</evidence>
<proteinExistence type="predicted"/>
<accession>A0A076LV74</accession>
<dbReference type="GeneID" id="33940504"/>